<keyword evidence="2" id="KW-1185">Reference proteome</keyword>
<dbReference type="EMBL" id="CP022657">
    <property type="protein sequence ID" value="ASS74800.1"/>
    <property type="molecule type" value="Genomic_DNA"/>
</dbReference>
<gene>
    <name evidence="1" type="ORF">CIG75_07290</name>
</gene>
<dbReference type="Proteomes" id="UP000214688">
    <property type="component" value="Chromosome"/>
</dbReference>
<reference evidence="1 2" key="1">
    <citation type="journal article" date="2015" name="Int. J. Syst. Evol. Microbiol.">
        <title>Tumebacillus algifaecis sp. nov., isolated from decomposing algal scum.</title>
        <authorList>
            <person name="Wu Y.F."/>
            <person name="Zhang B."/>
            <person name="Xing P."/>
            <person name="Wu Q.L."/>
            <person name="Liu S.J."/>
        </authorList>
    </citation>
    <scope>NUCLEOTIDE SEQUENCE [LARGE SCALE GENOMIC DNA]</scope>
    <source>
        <strain evidence="1 2">THMBR28</strain>
    </source>
</reference>
<sequence>MNHFLELLDQLFYSLGVYHYQKGVDPLKIQEQELFYGAALAQIVEHGEAVHIYKRPDQNSVYVINQKSVLMLKYRTNARAPWRFQLSEREEDAIRAELVRGKDFFLGLVCANHTICVLGAEELKKIIDFEVLGDKWISVNSGHNRSLWVAGPAGEMSTSIRHNDFPRKLFTL</sequence>
<accession>A0A223CZK6</accession>
<protein>
    <submittedName>
        <fullName evidence="1">Uncharacterized protein</fullName>
    </submittedName>
</protein>
<evidence type="ECO:0000313" key="2">
    <source>
        <dbReference type="Proteomes" id="UP000214688"/>
    </source>
</evidence>
<dbReference type="AlphaFoldDB" id="A0A223CZK6"/>
<name>A0A223CZK6_9BACL</name>
<proteinExistence type="predicted"/>
<organism evidence="1 2">
    <name type="scientific">Tumebacillus algifaecis</name>
    <dbReference type="NCBI Taxonomy" id="1214604"/>
    <lineage>
        <taxon>Bacteria</taxon>
        <taxon>Bacillati</taxon>
        <taxon>Bacillota</taxon>
        <taxon>Bacilli</taxon>
        <taxon>Bacillales</taxon>
        <taxon>Alicyclobacillaceae</taxon>
        <taxon>Tumebacillus</taxon>
    </lineage>
</organism>
<dbReference type="KEGG" id="tab:CIG75_07290"/>
<evidence type="ECO:0000313" key="1">
    <source>
        <dbReference type="EMBL" id="ASS74800.1"/>
    </source>
</evidence>